<evidence type="ECO:0000256" key="2">
    <source>
        <dbReference type="ARBA" id="ARBA00022676"/>
    </source>
</evidence>
<dbReference type="EMBL" id="CP040896">
    <property type="protein sequence ID" value="QDA58626.1"/>
    <property type="molecule type" value="Genomic_DNA"/>
</dbReference>
<organism evidence="5 6">
    <name type="scientific">Hymenobacter jejuensis</name>
    <dbReference type="NCBI Taxonomy" id="2502781"/>
    <lineage>
        <taxon>Bacteria</taxon>
        <taxon>Pseudomonadati</taxon>
        <taxon>Bacteroidota</taxon>
        <taxon>Cytophagia</taxon>
        <taxon>Cytophagales</taxon>
        <taxon>Hymenobacteraceae</taxon>
        <taxon>Hymenobacter</taxon>
    </lineage>
</organism>
<protein>
    <submittedName>
        <fullName evidence="5">Glycosyltransferase family 2 protein</fullName>
    </submittedName>
</protein>
<evidence type="ECO:0000256" key="3">
    <source>
        <dbReference type="ARBA" id="ARBA00022679"/>
    </source>
</evidence>
<feature type="domain" description="Glycosyltransferase 2-like" evidence="4">
    <location>
        <begin position="8"/>
        <end position="137"/>
    </location>
</feature>
<keyword evidence="2" id="KW-0328">Glycosyltransferase</keyword>
<dbReference type="AlphaFoldDB" id="A0A5B7ZVV1"/>
<sequence length="302" mass="33901">MDIAPGLSILIPVYNRDVTGLVRTLLAQASAWGGPVEIICLDDASEVAFAALNRGLASLAAVRYEELPENVGRAIIRNRLAAVAHHPWLLLLDNDSVLPDADFLSRYAHNRDRAPVLVGGTIYPAAPPTDPALRLRWLYGRLREARPAALRQRNSHNQLTLNNMLIQTDVFRRFGLDEQLTDYGHEDTKFGWLLRAAGVAVHHLDNPVLHDGLESAQIFLQKTHDAVRNLARLYLTEGLGRETKLLRTALRLRRLGLSEAVRAAFRLRYQQVQLNLLSGKPNLRQLDALKLYWLLEELSVSI</sequence>
<keyword evidence="3 5" id="KW-0808">Transferase</keyword>
<dbReference type="RefSeq" id="WP_139513506.1">
    <property type="nucleotide sequence ID" value="NZ_CP040896.1"/>
</dbReference>
<dbReference type="Gene3D" id="3.90.550.10">
    <property type="entry name" value="Spore Coat Polysaccharide Biosynthesis Protein SpsA, Chain A"/>
    <property type="match status" value="1"/>
</dbReference>
<comment type="similarity">
    <text evidence="1">Belongs to the glycosyltransferase 2 family.</text>
</comment>
<dbReference type="Proteomes" id="UP000305398">
    <property type="component" value="Chromosome"/>
</dbReference>
<dbReference type="PANTHER" id="PTHR43179:SF12">
    <property type="entry name" value="GALACTOFURANOSYLTRANSFERASE GLFT2"/>
    <property type="match status" value="1"/>
</dbReference>
<dbReference type="OrthoDB" id="761861at2"/>
<dbReference type="KEGG" id="hyj:FHG12_00265"/>
<evidence type="ECO:0000313" key="5">
    <source>
        <dbReference type="EMBL" id="QDA58626.1"/>
    </source>
</evidence>
<proteinExistence type="inferred from homology"/>
<accession>A0A5B7ZVV1</accession>
<gene>
    <name evidence="5" type="ORF">FHG12_00265</name>
</gene>
<dbReference type="PANTHER" id="PTHR43179">
    <property type="entry name" value="RHAMNOSYLTRANSFERASE WBBL"/>
    <property type="match status" value="1"/>
</dbReference>
<evidence type="ECO:0000313" key="6">
    <source>
        <dbReference type="Proteomes" id="UP000305398"/>
    </source>
</evidence>
<dbReference type="InterPro" id="IPR001173">
    <property type="entry name" value="Glyco_trans_2-like"/>
</dbReference>
<dbReference type="InterPro" id="IPR029044">
    <property type="entry name" value="Nucleotide-diphossugar_trans"/>
</dbReference>
<dbReference type="Pfam" id="PF00535">
    <property type="entry name" value="Glycos_transf_2"/>
    <property type="match status" value="1"/>
</dbReference>
<dbReference type="CDD" id="cd00761">
    <property type="entry name" value="Glyco_tranf_GTA_type"/>
    <property type="match status" value="1"/>
</dbReference>
<evidence type="ECO:0000259" key="4">
    <source>
        <dbReference type="Pfam" id="PF00535"/>
    </source>
</evidence>
<evidence type="ECO:0000256" key="1">
    <source>
        <dbReference type="ARBA" id="ARBA00006739"/>
    </source>
</evidence>
<keyword evidence="6" id="KW-1185">Reference proteome</keyword>
<reference evidence="5 6" key="1">
    <citation type="submission" date="2019-06" db="EMBL/GenBank/DDBJ databases">
        <authorList>
            <person name="Srinivasan S."/>
        </authorList>
    </citation>
    <scope>NUCLEOTIDE SEQUENCE [LARGE SCALE GENOMIC DNA]</scope>
    <source>
        <strain evidence="5 6">17J68-5</strain>
    </source>
</reference>
<dbReference type="GO" id="GO:0016757">
    <property type="term" value="F:glycosyltransferase activity"/>
    <property type="evidence" value="ECO:0007669"/>
    <property type="project" value="UniProtKB-KW"/>
</dbReference>
<dbReference type="SUPFAM" id="SSF53448">
    <property type="entry name" value="Nucleotide-diphospho-sugar transferases"/>
    <property type="match status" value="1"/>
</dbReference>
<name>A0A5B7ZVV1_9BACT</name>